<evidence type="ECO:0000313" key="3">
    <source>
        <dbReference type="EMBL" id="GEN81872.1"/>
    </source>
</evidence>
<keyword evidence="4" id="KW-1185">Reference proteome</keyword>
<feature type="transmembrane region" description="Helical" evidence="1">
    <location>
        <begin position="36"/>
        <end position="56"/>
    </location>
</feature>
<dbReference type="OrthoDB" id="2086708at2"/>
<dbReference type="Pfam" id="PF07331">
    <property type="entry name" value="TctB"/>
    <property type="match status" value="1"/>
</dbReference>
<protein>
    <submittedName>
        <fullName evidence="3">Membrane protein</fullName>
    </submittedName>
</protein>
<keyword evidence="1" id="KW-0812">Transmembrane</keyword>
<organism evidence="3 4">
    <name type="scientific">Sporosarcina luteola</name>
    <dbReference type="NCBI Taxonomy" id="582850"/>
    <lineage>
        <taxon>Bacteria</taxon>
        <taxon>Bacillati</taxon>
        <taxon>Bacillota</taxon>
        <taxon>Bacilli</taxon>
        <taxon>Bacillales</taxon>
        <taxon>Caryophanaceae</taxon>
        <taxon>Sporosarcina</taxon>
    </lineage>
</organism>
<dbReference type="RefSeq" id="WP_147054359.1">
    <property type="nucleotide sequence ID" value="NZ_BJYL01000003.1"/>
</dbReference>
<name>A0A511Z352_9BACL</name>
<feature type="transmembrane region" description="Helical" evidence="1">
    <location>
        <begin position="7"/>
        <end position="24"/>
    </location>
</feature>
<feature type="transmembrane region" description="Helical" evidence="1">
    <location>
        <begin position="77"/>
        <end position="96"/>
    </location>
</feature>
<reference evidence="3 4" key="1">
    <citation type="submission" date="2019-07" db="EMBL/GenBank/DDBJ databases">
        <title>Whole genome shotgun sequence of Sporosarcina luteola NBRC 105378.</title>
        <authorList>
            <person name="Hosoyama A."/>
            <person name="Uohara A."/>
            <person name="Ohji S."/>
            <person name="Ichikawa N."/>
        </authorList>
    </citation>
    <scope>NUCLEOTIDE SEQUENCE [LARGE SCALE GENOMIC DNA]</scope>
    <source>
        <strain evidence="3 4">NBRC 105378</strain>
    </source>
</reference>
<comment type="caution">
    <text evidence="3">The sequence shown here is derived from an EMBL/GenBank/DDBJ whole genome shotgun (WGS) entry which is preliminary data.</text>
</comment>
<keyword evidence="1" id="KW-0472">Membrane</keyword>
<dbReference type="Proteomes" id="UP000321901">
    <property type="component" value="Unassembled WGS sequence"/>
</dbReference>
<sequence>MLKQLHHDVYAGIVILAVSIYFLVQAREFPERAALFPNLILGLFIFFAILLLINGVRKMALQKRDLDVPAADEEERLTISMIKIPILILVVVTAYVFLINVLGFFVSTALFMVGILYMLQLRSLKMYLLTIIFTLLFIYLLFVKLLHVFLPTGLLI</sequence>
<dbReference type="EMBL" id="BJYL01000003">
    <property type="protein sequence ID" value="GEN81872.1"/>
    <property type="molecule type" value="Genomic_DNA"/>
</dbReference>
<dbReference type="AlphaFoldDB" id="A0A511Z352"/>
<evidence type="ECO:0000256" key="1">
    <source>
        <dbReference type="SAM" id="Phobius"/>
    </source>
</evidence>
<feature type="transmembrane region" description="Helical" evidence="1">
    <location>
        <begin position="102"/>
        <end position="119"/>
    </location>
</feature>
<accession>A0A511Z352</accession>
<feature type="domain" description="DUF1468" evidence="2">
    <location>
        <begin position="11"/>
        <end position="151"/>
    </location>
</feature>
<gene>
    <name evidence="3" type="ORF">SLU01_01840</name>
</gene>
<evidence type="ECO:0000259" key="2">
    <source>
        <dbReference type="Pfam" id="PF07331"/>
    </source>
</evidence>
<dbReference type="InterPro" id="IPR009936">
    <property type="entry name" value="DUF1468"/>
</dbReference>
<feature type="transmembrane region" description="Helical" evidence="1">
    <location>
        <begin position="126"/>
        <end position="150"/>
    </location>
</feature>
<evidence type="ECO:0000313" key="4">
    <source>
        <dbReference type="Proteomes" id="UP000321901"/>
    </source>
</evidence>
<proteinExistence type="predicted"/>
<keyword evidence="1" id="KW-1133">Transmembrane helix</keyword>